<dbReference type="SUPFAM" id="SSF56801">
    <property type="entry name" value="Acetyl-CoA synthetase-like"/>
    <property type="match status" value="1"/>
</dbReference>
<dbReference type="InterPro" id="IPR000873">
    <property type="entry name" value="AMP-dep_synth/lig_dom"/>
</dbReference>
<accession>A0A1X9LQQ5</accession>
<proteinExistence type="inferred from homology"/>
<dbReference type="InterPro" id="IPR042099">
    <property type="entry name" value="ANL_N_sf"/>
</dbReference>
<evidence type="ECO:0008006" key="7">
    <source>
        <dbReference type="Google" id="ProtNLM"/>
    </source>
</evidence>
<comment type="similarity">
    <text evidence="1">Belongs to the ATP-dependent AMP-binding enzyme family.</text>
</comment>
<feature type="domain" description="AMP-binding enzyme C-terminal" evidence="4">
    <location>
        <begin position="430"/>
        <end position="505"/>
    </location>
</feature>
<name>A0A1X9LQQ5_9MICO</name>
<dbReference type="Gene3D" id="3.40.50.12780">
    <property type="entry name" value="N-terminal domain of ligase-like"/>
    <property type="match status" value="1"/>
</dbReference>
<dbReference type="KEGG" id="cphy:B5808_19120"/>
<dbReference type="EMBL" id="CP020716">
    <property type="protein sequence ID" value="ARJ07515.1"/>
    <property type="molecule type" value="Genomic_DNA"/>
</dbReference>
<dbReference type="InterPro" id="IPR045851">
    <property type="entry name" value="AMP-bd_C_sf"/>
</dbReference>
<dbReference type="PANTHER" id="PTHR43201:SF5">
    <property type="entry name" value="MEDIUM-CHAIN ACYL-COA LIGASE ACSF2, MITOCHONDRIAL"/>
    <property type="match status" value="1"/>
</dbReference>
<geneLocation type="plasmid" evidence="5">
    <name>unnamed1</name>
</geneLocation>
<keyword evidence="5" id="KW-0614">Plasmid</keyword>
<dbReference type="PANTHER" id="PTHR43201">
    <property type="entry name" value="ACYL-COA SYNTHETASE"/>
    <property type="match status" value="1"/>
</dbReference>
<protein>
    <recommendedName>
        <fullName evidence="7">Long-chain fatty acid--CoA ligase</fullName>
    </recommendedName>
</protein>
<evidence type="ECO:0000256" key="2">
    <source>
        <dbReference type="ARBA" id="ARBA00022598"/>
    </source>
</evidence>
<reference evidence="5 6" key="1">
    <citation type="submission" date="2017-04" db="EMBL/GenBank/DDBJ databases">
        <authorList>
            <person name="Afonso C.L."/>
            <person name="Miller P.J."/>
            <person name="Scott M.A."/>
            <person name="Spackman E."/>
            <person name="Goraichik I."/>
            <person name="Dimitrov K.M."/>
            <person name="Suarez D.L."/>
            <person name="Swayne D.E."/>
        </authorList>
    </citation>
    <scope>NUCLEOTIDE SEQUENCE [LARGE SCALE GENOMIC DNA]</scope>
    <source>
        <strain evidence="6">XA(T)</strain>
        <plasmid evidence="6">Plasmid unnamed1</plasmid>
    </source>
</reference>
<dbReference type="PROSITE" id="PS00455">
    <property type="entry name" value="AMP_BINDING"/>
    <property type="match status" value="1"/>
</dbReference>
<dbReference type="GO" id="GO:0031956">
    <property type="term" value="F:medium-chain fatty acid-CoA ligase activity"/>
    <property type="evidence" value="ECO:0007669"/>
    <property type="project" value="TreeGrafter"/>
</dbReference>
<evidence type="ECO:0000259" key="4">
    <source>
        <dbReference type="Pfam" id="PF13193"/>
    </source>
</evidence>
<evidence type="ECO:0000313" key="5">
    <source>
        <dbReference type="EMBL" id="ARJ07515.1"/>
    </source>
</evidence>
<dbReference type="InterPro" id="IPR020845">
    <property type="entry name" value="AMP-binding_CS"/>
</dbReference>
<dbReference type="AlphaFoldDB" id="A0A1X9LQQ5"/>
<evidence type="ECO:0000256" key="1">
    <source>
        <dbReference type="ARBA" id="ARBA00006432"/>
    </source>
</evidence>
<feature type="domain" description="AMP-dependent synthetase/ligase" evidence="3">
    <location>
        <begin position="45"/>
        <end position="382"/>
    </location>
</feature>
<dbReference type="Pfam" id="PF00501">
    <property type="entry name" value="AMP-binding"/>
    <property type="match status" value="1"/>
</dbReference>
<dbReference type="InterPro" id="IPR025110">
    <property type="entry name" value="AMP-bd_C"/>
</dbReference>
<dbReference type="Gene3D" id="3.30.300.30">
    <property type="match status" value="1"/>
</dbReference>
<evidence type="ECO:0000259" key="3">
    <source>
        <dbReference type="Pfam" id="PF00501"/>
    </source>
</evidence>
<dbReference type="Proteomes" id="UP000192775">
    <property type="component" value="Plasmid unnamed1"/>
</dbReference>
<dbReference type="Pfam" id="PF13193">
    <property type="entry name" value="AMP-binding_C"/>
    <property type="match status" value="1"/>
</dbReference>
<dbReference type="GO" id="GO:0006631">
    <property type="term" value="P:fatty acid metabolic process"/>
    <property type="evidence" value="ECO:0007669"/>
    <property type="project" value="TreeGrafter"/>
</dbReference>
<gene>
    <name evidence="5" type="ORF">B5808_19120</name>
</gene>
<keyword evidence="2" id="KW-0436">Ligase</keyword>
<evidence type="ECO:0000313" key="6">
    <source>
        <dbReference type="Proteomes" id="UP000192775"/>
    </source>
</evidence>
<sequence>MGCDRAHLAGDPCDDGQGGAARAEGRHRLVQRGGRQVNRALPLFDWAFSQADKPAIVTDDGSYSFGQLRDAIVAAAAALADRVAVGTRVGLFIDSTPNFVIHQYAVFYLGGVVVPLNRAMRESEVLDVVDYLGIRVLVSDTPLDLGSSAASGYVVSGEFSVATSTTAAPEMASLDIDDPALILQTSGSTGRPKGVQLSMRNLAVNYDATYRWIGVGRQDVILLTLPIFNTYALNQGINMMAMTGATMRLLRRFSPENVRRALDDSKPTFLPLVPTMLTRLYKEGVRYDERITLGIGAAASPAQIASDAWNVFPNAFLFFGYGLTEGTAIASQNRVGWKDSNNGDFSSAGCVVPGVKVALAPSDEPDGRGEILISGEAVFSSYVGTDEPRPVVDGWLHTGDVGVFTGDRLSIVDRKRELIIRGGQNIYPGEVERLISAHEAVLEAAVVGAADGDLGEVPVAFVVLRNGVSTDGGELLEWLRPRAAAFKLPVAVHVLESMPKTPTGKIRKLDLKEMLASRVVS</sequence>
<organism evidence="5 6">
    <name type="scientific">Cnuibacter physcomitrellae</name>
    <dbReference type="NCBI Taxonomy" id="1619308"/>
    <lineage>
        <taxon>Bacteria</taxon>
        <taxon>Bacillati</taxon>
        <taxon>Actinomycetota</taxon>
        <taxon>Actinomycetes</taxon>
        <taxon>Micrococcales</taxon>
        <taxon>Microbacteriaceae</taxon>
        <taxon>Cnuibacter</taxon>
    </lineage>
</organism>
<keyword evidence="6" id="KW-1185">Reference proteome</keyword>